<dbReference type="PRINTS" id="PR00038">
    <property type="entry name" value="HTHLUXR"/>
</dbReference>
<keyword evidence="2" id="KW-0238">DNA-binding</keyword>
<dbReference type="Pfam" id="PF00196">
    <property type="entry name" value="GerE"/>
    <property type="match status" value="1"/>
</dbReference>
<protein>
    <submittedName>
        <fullName evidence="5">Transcriptional regulator NarL,ATP-dependent transcriptional regulator,transcriptional regulator EpsA,Bacterial regulatory proteins, luxR family</fullName>
    </submittedName>
</protein>
<proteinExistence type="predicted"/>
<dbReference type="Proteomes" id="UP000268684">
    <property type="component" value="Chromosome III"/>
</dbReference>
<evidence type="ECO:0000256" key="2">
    <source>
        <dbReference type="ARBA" id="ARBA00023125"/>
    </source>
</evidence>
<gene>
    <name evidence="5" type="ORF">BSTAB16_7433</name>
</gene>
<dbReference type="GO" id="GO:0006355">
    <property type="term" value="P:regulation of DNA-templated transcription"/>
    <property type="evidence" value="ECO:0007669"/>
    <property type="project" value="InterPro"/>
</dbReference>
<accession>A0AAJ5NEZ1</accession>
<dbReference type="PANTHER" id="PTHR44688">
    <property type="entry name" value="DNA-BINDING TRANSCRIPTIONAL ACTIVATOR DEVR_DOSR"/>
    <property type="match status" value="1"/>
</dbReference>
<organism evidence="5 6">
    <name type="scientific">Burkholderia stabilis</name>
    <dbReference type="NCBI Taxonomy" id="95485"/>
    <lineage>
        <taxon>Bacteria</taxon>
        <taxon>Pseudomonadati</taxon>
        <taxon>Pseudomonadota</taxon>
        <taxon>Betaproteobacteria</taxon>
        <taxon>Burkholderiales</taxon>
        <taxon>Burkholderiaceae</taxon>
        <taxon>Burkholderia</taxon>
        <taxon>Burkholderia cepacia complex</taxon>
    </lineage>
</organism>
<keyword evidence="1" id="KW-0805">Transcription regulation</keyword>
<dbReference type="SUPFAM" id="SSF46894">
    <property type="entry name" value="C-terminal effector domain of the bipartite response regulators"/>
    <property type="match status" value="1"/>
</dbReference>
<dbReference type="PANTHER" id="PTHR44688:SF16">
    <property type="entry name" value="DNA-BINDING TRANSCRIPTIONAL ACTIVATOR DEVR_DOSR"/>
    <property type="match status" value="1"/>
</dbReference>
<evidence type="ECO:0000313" key="6">
    <source>
        <dbReference type="Proteomes" id="UP000268684"/>
    </source>
</evidence>
<dbReference type="CDD" id="cd06170">
    <property type="entry name" value="LuxR_C_like"/>
    <property type="match status" value="1"/>
</dbReference>
<dbReference type="InterPro" id="IPR000792">
    <property type="entry name" value="Tscrpt_reg_LuxR_C"/>
</dbReference>
<dbReference type="EMBL" id="LR025744">
    <property type="protein sequence ID" value="VBB17218.1"/>
    <property type="molecule type" value="Genomic_DNA"/>
</dbReference>
<dbReference type="InterPro" id="IPR016032">
    <property type="entry name" value="Sig_transdc_resp-reg_C-effctor"/>
</dbReference>
<keyword evidence="6" id="KW-1185">Reference proteome</keyword>
<reference evidence="5 6" key="1">
    <citation type="submission" date="2017-11" db="EMBL/GenBank/DDBJ databases">
        <authorList>
            <person name="Seth-Smith MB H."/>
        </authorList>
    </citation>
    <scope>NUCLEOTIDE SEQUENCE [LARGE SCALE GENOMIC DNA]</scope>
    <source>
        <strain evidence="5">E</strain>
    </source>
</reference>
<dbReference type="GO" id="GO:0003677">
    <property type="term" value="F:DNA binding"/>
    <property type="evidence" value="ECO:0007669"/>
    <property type="project" value="UniProtKB-KW"/>
</dbReference>
<name>A0AAJ5NEZ1_9BURK</name>
<dbReference type="PROSITE" id="PS50043">
    <property type="entry name" value="HTH_LUXR_2"/>
    <property type="match status" value="1"/>
</dbReference>
<sequence>MLGRIFTRPHGSRFLALPPMSASPESPPPARPHDAWLAAAPSLVDALGEPSFMATLDDVLSRIVEFDLTCVLMYEHAHAPLLLHDNLKNVSEPDAMRNYLTGTYLLDPVYSACAGAIAAGLYRMEELAPDAFFDSDYYHSPLVHPCISMTSGSLAEEIVFIGAPTPERRVAYSLMRSNGRARFTDGDVAALRAIQPLLNALLCRHASATAPARPDGQRAEQPEQDVRGYLEAAFADFATEALTLREQEIVSLILRGHSSLSIAHLLDIAEGTVKNHRKHIHAKLGISSQSELFHRFVEHLFSRRIVS</sequence>
<dbReference type="PROSITE" id="PS00622">
    <property type="entry name" value="HTH_LUXR_1"/>
    <property type="match status" value="1"/>
</dbReference>
<dbReference type="InterPro" id="IPR036388">
    <property type="entry name" value="WH-like_DNA-bd_sf"/>
</dbReference>
<dbReference type="Gene3D" id="1.10.10.10">
    <property type="entry name" value="Winged helix-like DNA-binding domain superfamily/Winged helix DNA-binding domain"/>
    <property type="match status" value="1"/>
</dbReference>
<feature type="domain" description="HTH luxR-type" evidence="4">
    <location>
        <begin position="235"/>
        <end position="300"/>
    </location>
</feature>
<evidence type="ECO:0000256" key="1">
    <source>
        <dbReference type="ARBA" id="ARBA00023015"/>
    </source>
</evidence>
<evidence type="ECO:0000256" key="3">
    <source>
        <dbReference type="ARBA" id="ARBA00023163"/>
    </source>
</evidence>
<dbReference type="AlphaFoldDB" id="A0AAJ5NEZ1"/>
<evidence type="ECO:0000313" key="5">
    <source>
        <dbReference type="EMBL" id="VBB17218.1"/>
    </source>
</evidence>
<dbReference type="SMART" id="SM00421">
    <property type="entry name" value="HTH_LUXR"/>
    <property type="match status" value="1"/>
</dbReference>
<keyword evidence="3" id="KW-0804">Transcription</keyword>
<evidence type="ECO:0000259" key="4">
    <source>
        <dbReference type="PROSITE" id="PS50043"/>
    </source>
</evidence>